<dbReference type="InterPro" id="IPR006359">
    <property type="entry name" value="Tscrpt_elong_fac_GreA"/>
</dbReference>
<dbReference type="SUPFAM" id="SSF54534">
    <property type="entry name" value="FKBP-like"/>
    <property type="match status" value="1"/>
</dbReference>
<dbReference type="InterPro" id="IPR018151">
    <property type="entry name" value="TF_GreA/GreB_CS"/>
</dbReference>
<dbReference type="EMBL" id="DSMG01000053">
    <property type="protein sequence ID" value="HDX30766.1"/>
    <property type="molecule type" value="Genomic_DNA"/>
</dbReference>
<keyword evidence="4 8" id="KW-0238">DNA-binding</keyword>
<dbReference type="FunFam" id="1.10.287.180:FF:000001">
    <property type="entry name" value="Transcription elongation factor GreA"/>
    <property type="match status" value="1"/>
</dbReference>
<feature type="domain" description="Transcription elongation factor GreA/GreB N-terminal" evidence="11">
    <location>
        <begin position="7"/>
        <end position="77"/>
    </location>
</feature>
<dbReference type="PIRSF" id="PIRSF006092">
    <property type="entry name" value="GreA_GreB"/>
    <property type="match status" value="1"/>
</dbReference>
<dbReference type="AlphaFoldDB" id="A0A7C1JJ23"/>
<dbReference type="InterPro" id="IPR028624">
    <property type="entry name" value="Tscrpt_elong_fac_GreA/B"/>
</dbReference>
<dbReference type="GO" id="GO:0003746">
    <property type="term" value="F:translation elongation factor activity"/>
    <property type="evidence" value="ECO:0007669"/>
    <property type="project" value="UniProtKB-KW"/>
</dbReference>
<evidence type="ECO:0000256" key="6">
    <source>
        <dbReference type="ARBA" id="ARBA00024916"/>
    </source>
</evidence>
<dbReference type="InterPro" id="IPR023459">
    <property type="entry name" value="Tscrpt_elong_fac_GreA/B_fam"/>
</dbReference>
<evidence type="ECO:0000313" key="12">
    <source>
        <dbReference type="EMBL" id="HDX30766.1"/>
    </source>
</evidence>
<dbReference type="FunFam" id="3.10.50.30:FF:000001">
    <property type="entry name" value="Transcription elongation factor GreA"/>
    <property type="match status" value="1"/>
</dbReference>
<dbReference type="GO" id="GO:0003677">
    <property type="term" value="F:DNA binding"/>
    <property type="evidence" value="ECO:0007669"/>
    <property type="project" value="UniProtKB-UniRule"/>
</dbReference>
<protein>
    <recommendedName>
        <fullName evidence="2 8">Transcription elongation factor GreA</fullName>
    </recommendedName>
    <alternativeName>
        <fullName evidence="7 8">Transcript cleavage factor GreA</fullName>
    </alternativeName>
</protein>
<feature type="domain" description="Transcription elongation factor GreA/GreB C-terminal" evidence="10">
    <location>
        <begin position="85"/>
        <end position="158"/>
    </location>
</feature>
<dbReference type="SUPFAM" id="SSF46557">
    <property type="entry name" value="GreA transcript cleavage protein, N-terminal domain"/>
    <property type="match status" value="1"/>
</dbReference>
<dbReference type="InterPro" id="IPR001437">
    <property type="entry name" value="Tscrpt_elong_fac_GreA/B_C"/>
</dbReference>
<dbReference type="Pfam" id="PF03449">
    <property type="entry name" value="GreA_GreB_N"/>
    <property type="match status" value="1"/>
</dbReference>
<proteinExistence type="inferred from homology"/>
<dbReference type="PANTHER" id="PTHR30437">
    <property type="entry name" value="TRANSCRIPTION ELONGATION FACTOR GREA"/>
    <property type="match status" value="1"/>
</dbReference>
<name>A0A7C1JJ23_9CHLR</name>
<evidence type="ECO:0000256" key="9">
    <source>
        <dbReference type="RuleBase" id="RU000556"/>
    </source>
</evidence>
<dbReference type="InterPro" id="IPR036953">
    <property type="entry name" value="GreA/GreB_C_sf"/>
</dbReference>
<organism evidence="12">
    <name type="scientific">Caldilinea aerophila</name>
    <dbReference type="NCBI Taxonomy" id="133453"/>
    <lineage>
        <taxon>Bacteria</taxon>
        <taxon>Bacillati</taxon>
        <taxon>Chloroflexota</taxon>
        <taxon>Caldilineae</taxon>
        <taxon>Caldilineales</taxon>
        <taxon>Caldilineaceae</taxon>
        <taxon>Caldilinea</taxon>
    </lineage>
</organism>
<dbReference type="HAMAP" id="MF_00105">
    <property type="entry name" value="GreA_GreB"/>
    <property type="match status" value="1"/>
</dbReference>
<evidence type="ECO:0000256" key="7">
    <source>
        <dbReference type="ARBA" id="ARBA00030776"/>
    </source>
</evidence>
<accession>A0A7C1JJ23</accession>
<comment type="caution">
    <text evidence="12">The sequence shown here is derived from an EMBL/GenBank/DDBJ whole genome shotgun (WGS) entry which is preliminary data.</text>
</comment>
<dbReference type="GO" id="GO:0006354">
    <property type="term" value="P:DNA-templated transcription elongation"/>
    <property type="evidence" value="ECO:0007669"/>
    <property type="project" value="TreeGrafter"/>
</dbReference>
<dbReference type="PANTHER" id="PTHR30437:SF4">
    <property type="entry name" value="TRANSCRIPTION ELONGATION FACTOR GREA"/>
    <property type="match status" value="1"/>
</dbReference>
<keyword evidence="12" id="KW-0648">Protein biosynthesis</keyword>
<dbReference type="PROSITE" id="PS00829">
    <property type="entry name" value="GREAB_1"/>
    <property type="match status" value="1"/>
</dbReference>
<dbReference type="NCBIfam" id="NF001263">
    <property type="entry name" value="PRK00226.1-4"/>
    <property type="match status" value="1"/>
</dbReference>
<evidence type="ECO:0000256" key="2">
    <source>
        <dbReference type="ARBA" id="ARBA00013729"/>
    </source>
</evidence>
<reference evidence="12" key="1">
    <citation type="journal article" date="2020" name="mSystems">
        <title>Genome- and Community-Level Interaction Insights into Carbon Utilization and Element Cycling Functions of Hydrothermarchaeota in Hydrothermal Sediment.</title>
        <authorList>
            <person name="Zhou Z."/>
            <person name="Liu Y."/>
            <person name="Xu W."/>
            <person name="Pan J."/>
            <person name="Luo Z.H."/>
            <person name="Li M."/>
        </authorList>
    </citation>
    <scope>NUCLEOTIDE SEQUENCE [LARGE SCALE GENOMIC DNA]</scope>
    <source>
        <strain evidence="12">SpSt-289</strain>
    </source>
</reference>
<sequence length="158" mass="17348">MSNNQPIFLTPEGLQKVKEELEYLTTVRRREVAQMIAEAKAEGDISENAGYDEAKTAQGFLEGRIRELEAILKNAKIISDDNAAPDVVVIGRTVVVREEGSDLEEEYMIVGPPEADPSNGKISNESPMGRALLHKRVGDRAVVDSPSGQIVFEILQVK</sequence>
<evidence type="ECO:0000259" key="10">
    <source>
        <dbReference type="Pfam" id="PF01272"/>
    </source>
</evidence>
<dbReference type="Gene3D" id="3.10.50.30">
    <property type="entry name" value="Transcription elongation factor, GreA/GreB, C-terminal domain"/>
    <property type="match status" value="1"/>
</dbReference>
<keyword evidence="5 8" id="KW-0804">Transcription</keyword>
<evidence type="ECO:0000256" key="8">
    <source>
        <dbReference type="HAMAP-Rule" id="MF_00105"/>
    </source>
</evidence>
<keyword evidence="3 8" id="KW-0805">Transcription regulation</keyword>
<dbReference type="PROSITE" id="PS00830">
    <property type="entry name" value="GREAB_2"/>
    <property type="match status" value="1"/>
</dbReference>
<comment type="similarity">
    <text evidence="1 8 9">Belongs to the GreA/GreB family.</text>
</comment>
<dbReference type="Pfam" id="PF01272">
    <property type="entry name" value="GreA_GreB"/>
    <property type="match status" value="1"/>
</dbReference>
<evidence type="ECO:0000256" key="3">
    <source>
        <dbReference type="ARBA" id="ARBA00023015"/>
    </source>
</evidence>
<evidence type="ECO:0000256" key="4">
    <source>
        <dbReference type="ARBA" id="ARBA00023125"/>
    </source>
</evidence>
<comment type="function">
    <text evidence="6 8 9">Necessary for efficient RNA polymerase transcription elongation past template-encoded arresting sites. The arresting sites in DNA have the property of trapping a certain fraction of elongating RNA polymerases that pass through, resulting in locked ternary complexes. Cleavage of the nascent transcript by cleavage factors such as GreA or GreB allows the resumption of elongation from the new 3'terminus. GreA releases sequences of 2 to 3 nucleotides.</text>
</comment>
<dbReference type="InterPro" id="IPR036805">
    <property type="entry name" value="Tscrpt_elong_fac_GreA/B_N_sf"/>
</dbReference>
<dbReference type="GO" id="GO:0032784">
    <property type="term" value="P:regulation of DNA-templated transcription elongation"/>
    <property type="evidence" value="ECO:0007669"/>
    <property type="project" value="UniProtKB-UniRule"/>
</dbReference>
<keyword evidence="12" id="KW-0251">Elongation factor</keyword>
<gene>
    <name evidence="8 12" type="primary">greA</name>
    <name evidence="12" type="ORF">ENQ20_04655</name>
</gene>
<dbReference type="GO" id="GO:0070063">
    <property type="term" value="F:RNA polymerase binding"/>
    <property type="evidence" value="ECO:0007669"/>
    <property type="project" value="InterPro"/>
</dbReference>
<evidence type="ECO:0000256" key="5">
    <source>
        <dbReference type="ARBA" id="ARBA00023163"/>
    </source>
</evidence>
<evidence type="ECO:0000256" key="1">
    <source>
        <dbReference type="ARBA" id="ARBA00008213"/>
    </source>
</evidence>
<evidence type="ECO:0000259" key="11">
    <source>
        <dbReference type="Pfam" id="PF03449"/>
    </source>
</evidence>
<dbReference type="NCBIfam" id="TIGR01462">
    <property type="entry name" value="greA"/>
    <property type="match status" value="1"/>
</dbReference>
<dbReference type="InterPro" id="IPR022691">
    <property type="entry name" value="Tscrpt_elong_fac_GreA/B_N"/>
</dbReference>
<dbReference type="Gene3D" id="1.10.287.180">
    <property type="entry name" value="Transcription elongation factor, GreA/GreB, N-terminal domain"/>
    <property type="match status" value="1"/>
</dbReference>